<name>A0A1G7IWK7_9BACL</name>
<evidence type="ECO:0000256" key="3">
    <source>
        <dbReference type="SAM" id="MobiDB-lite"/>
    </source>
</evidence>
<keyword evidence="4" id="KW-0812">Transmembrane</keyword>
<feature type="transmembrane region" description="Helical" evidence="4">
    <location>
        <begin position="951"/>
        <end position="968"/>
    </location>
</feature>
<proteinExistence type="inferred from homology"/>
<gene>
    <name evidence="6" type="ORF">SAMN04488542_106163</name>
</gene>
<evidence type="ECO:0000313" key="6">
    <source>
        <dbReference type="EMBL" id="SDF16995.1"/>
    </source>
</evidence>
<dbReference type="InterPro" id="IPR002772">
    <property type="entry name" value="Glyco_hydro_3_C"/>
</dbReference>
<dbReference type="InterPro" id="IPR013783">
    <property type="entry name" value="Ig-like_fold"/>
</dbReference>
<dbReference type="PRINTS" id="PR00133">
    <property type="entry name" value="GLHYDRLASE3"/>
</dbReference>
<dbReference type="InterPro" id="IPR036962">
    <property type="entry name" value="Glyco_hydro_3_N_sf"/>
</dbReference>
<dbReference type="Gene3D" id="2.60.40.10">
    <property type="entry name" value="Immunoglobulins"/>
    <property type="match status" value="1"/>
</dbReference>
<dbReference type="PANTHER" id="PTHR42715:SF10">
    <property type="entry name" value="BETA-GLUCOSIDASE"/>
    <property type="match status" value="1"/>
</dbReference>
<evidence type="ECO:0000256" key="1">
    <source>
        <dbReference type="ARBA" id="ARBA00005336"/>
    </source>
</evidence>
<keyword evidence="4" id="KW-1133">Transmembrane helix</keyword>
<dbReference type="EMBL" id="FNBG01000006">
    <property type="protein sequence ID" value="SDF16995.1"/>
    <property type="molecule type" value="Genomic_DNA"/>
</dbReference>
<dbReference type="GO" id="GO:0005975">
    <property type="term" value="P:carbohydrate metabolic process"/>
    <property type="evidence" value="ECO:0007669"/>
    <property type="project" value="InterPro"/>
</dbReference>
<keyword evidence="4" id="KW-0472">Membrane</keyword>
<keyword evidence="7" id="KW-1185">Reference proteome</keyword>
<dbReference type="SUPFAM" id="SSF51445">
    <property type="entry name" value="(Trans)glycosidases"/>
    <property type="match status" value="1"/>
</dbReference>
<feature type="compositionally biased region" description="Polar residues" evidence="3">
    <location>
        <begin position="677"/>
        <end position="696"/>
    </location>
</feature>
<evidence type="ECO:0000256" key="4">
    <source>
        <dbReference type="SAM" id="Phobius"/>
    </source>
</evidence>
<dbReference type="RefSeq" id="WP_091228199.1">
    <property type="nucleotide sequence ID" value="NZ_FNBG01000006.1"/>
</dbReference>
<dbReference type="GO" id="GO:0004553">
    <property type="term" value="F:hydrolase activity, hydrolyzing O-glycosyl compounds"/>
    <property type="evidence" value="ECO:0007669"/>
    <property type="project" value="InterPro"/>
</dbReference>
<dbReference type="AlphaFoldDB" id="A0A1G7IWK7"/>
<organism evidence="6 7">
    <name type="scientific">Fontibacillus panacisegetis</name>
    <dbReference type="NCBI Taxonomy" id="670482"/>
    <lineage>
        <taxon>Bacteria</taxon>
        <taxon>Bacillati</taxon>
        <taxon>Bacillota</taxon>
        <taxon>Bacilli</taxon>
        <taxon>Bacillales</taxon>
        <taxon>Paenibacillaceae</taxon>
        <taxon>Fontibacillus</taxon>
    </lineage>
</organism>
<accession>A0A1G7IWK7</accession>
<keyword evidence="2" id="KW-0378">Hydrolase</keyword>
<sequence length="985" mass="108080">MRRKSNIWRGLTSVTAVLLTFSILMTQLLISWSGQVNVFLNVTAPVIEADDSTMHYKSNYELSDAGLQAMLEDSDMHDVQTMEEGTVLLKNDQAVLPLSSKERSVTLFGRSTADPVYSGNSGGPGMDEKRQISLHSALAEAGFKINDKLFDAYKNSEVARVKAAPDWFIGEVEKSFYTNDLQATYQDNFNDAAIVMLSRDGGEGKDLATSDRDGISYLALHDTEKDLLKMIKDSGKFSKTIVLINSAYAMELGWLEEEEYGIDAALWIGNPGLKGFTGVANVITGAADPSGRLVDTFAADSLSAPAVRNAGDFQYANDDGHYIVEAEGIYQGYKYYETRYQDTVLGLHNANSNAGAFVNKDSWNYADEMVYSFGYGNSYANFSQELTAVNWDRQAKTVTATVKVTNEGYPAESAYTGKSKSVVQVYAQLPYEEGQAEKSAIQLIGFGKTGELGAGETEEVKVTIDEYLFATYDANAVNGADTSKKGSYVFDPGDYYFAIGNDSHDALNNILAKKEGANVQGKLISADGSSVSGAPDKAISVPLESLDNVTYAKSEYTEEIVSNQFDDVDLNYFAGDTVTYLTRNDWNTYPKPYSDLTATDELKAVMYDQKYEKPADAPAYDSFTQGAEVTLKLLDMKDVPFEDDETWNKFLDQLTISELSATIGENFGQPAVKSINKPANKNTDGPSGSQSNYLYGGNQPATAHVSQIVAASTWNQELLAERGNFIAEDCLFSGTTQLWSPGANMHRTPFSGRNFEYYSEDSIMSYLMGANQAKAMQAKGLTAAIKHFVSNDQETNRSELATFMTEQAYRQGPLKAFEGAFTEGGALGTMMSFSRIGARLAYADSDTMTQVLRNEWGFKGVTITDSVKGNPNIPTIESLVAGTDTFNADTGRASEIHKYLASKKDGYVLQELRRANKHFYYSLAKSSLLNGLTDETEVEGFTPWWQTLLKVINYVLSALLLISLFFFIRTSLKRSAKGGKINGLI</sequence>
<dbReference type="STRING" id="670482.SAMN04488542_106163"/>
<dbReference type="Proteomes" id="UP000198972">
    <property type="component" value="Unassembled WGS sequence"/>
</dbReference>
<dbReference type="InterPro" id="IPR026891">
    <property type="entry name" value="Fn3-like"/>
</dbReference>
<dbReference type="Pfam" id="PF01915">
    <property type="entry name" value="Glyco_hydro_3_C"/>
    <property type="match status" value="1"/>
</dbReference>
<evidence type="ECO:0000256" key="2">
    <source>
        <dbReference type="ARBA" id="ARBA00022801"/>
    </source>
</evidence>
<dbReference type="OrthoDB" id="9805821at2"/>
<feature type="region of interest" description="Disordered" evidence="3">
    <location>
        <begin position="670"/>
        <end position="696"/>
    </location>
</feature>
<comment type="similarity">
    <text evidence="1">Belongs to the glycosyl hydrolase 3 family.</text>
</comment>
<dbReference type="Pfam" id="PF00933">
    <property type="entry name" value="Glyco_hydro_3"/>
    <property type="match status" value="1"/>
</dbReference>
<protein>
    <submittedName>
        <fullName evidence="6">Beta-glucosidase</fullName>
    </submittedName>
</protein>
<feature type="domain" description="Fibronectin type III-like" evidence="5">
    <location>
        <begin position="421"/>
        <end position="503"/>
    </location>
</feature>
<dbReference type="InterPro" id="IPR017853">
    <property type="entry name" value="GH"/>
</dbReference>
<dbReference type="Pfam" id="PF14310">
    <property type="entry name" value="Fn3-like"/>
    <property type="match status" value="1"/>
</dbReference>
<dbReference type="PANTHER" id="PTHR42715">
    <property type="entry name" value="BETA-GLUCOSIDASE"/>
    <property type="match status" value="1"/>
</dbReference>
<dbReference type="InterPro" id="IPR001764">
    <property type="entry name" value="Glyco_hydro_3_N"/>
</dbReference>
<dbReference type="SUPFAM" id="SSF52279">
    <property type="entry name" value="Beta-D-glucan exohydrolase, C-terminal domain"/>
    <property type="match status" value="1"/>
</dbReference>
<dbReference type="InterPro" id="IPR050288">
    <property type="entry name" value="Cellulose_deg_GH3"/>
</dbReference>
<reference evidence="6 7" key="1">
    <citation type="submission" date="2016-10" db="EMBL/GenBank/DDBJ databases">
        <authorList>
            <person name="de Groot N.N."/>
        </authorList>
    </citation>
    <scope>NUCLEOTIDE SEQUENCE [LARGE SCALE GENOMIC DNA]</scope>
    <source>
        <strain evidence="6 7">DSM 28129</strain>
    </source>
</reference>
<dbReference type="Gene3D" id="3.20.20.300">
    <property type="entry name" value="Glycoside hydrolase, family 3, N-terminal domain"/>
    <property type="match status" value="1"/>
</dbReference>
<evidence type="ECO:0000259" key="5">
    <source>
        <dbReference type="SMART" id="SM01217"/>
    </source>
</evidence>
<evidence type="ECO:0000313" key="7">
    <source>
        <dbReference type="Proteomes" id="UP000198972"/>
    </source>
</evidence>
<dbReference type="SMART" id="SM01217">
    <property type="entry name" value="Fn3_like"/>
    <property type="match status" value="1"/>
</dbReference>
<dbReference type="InterPro" id="IPR036881">
    <property type="entry name" value="Glyco_hydro_3_C_sf"/>
</dbReference>
<dbReference type="Gene3D" id="3.40.50.1700">
    <property type="entry name" value="Glycoside hydrolase family 3 C-terminal domain"/>
    <property type="match status" value="1"/>
</dbReference>